<evidence type="ECO:0000313" key="3">
    <source>
        <dbReference type="Proteomes" id="UP000314294"/>
    </source>
</evidence>
<gene>
    <name evidence="2" type="ORF">EYF80_065965</name>
</gene>
<evidence type="ECO:0000256" key="1">
    <source>
        <dbReference type="SAM" id="MobiDB-lite"/>
    </source>
</evidence>
<dbReference type="EMBL" id="SRLO01016964">
    <property type="protein sequence ID" value="TNN23913.1"/>
    <property type="molecule type" value="Genomic_DNA"/>
</dbReference>
<protein>
    <submittedName>
        <fullName evidence="2">Uncharacterized protein</fullName>
    </submittedName>
</protein>
<dbReference type="Proteomes" id="UP000314294">
    <property type="component" value="Unassembled WGS sequence"/>
</dbReference>
<feature type="region of interest" description="Disordered" evidence="1">
    <location>
        <begin position="31"/>
        <end position="82"/>
    </location>
</feature>
<proteinExistence type="predicted"/>
<comment type="caution">
    <text evidence="2">The sequence shown here is derived from an EMBL/GenBank/DDBJ whole genome shotgun (WGS) entry which is preliminary data.</text>
</comment>
<organism evidence="2 3">
    <name type="scientific">Liparis tanakae</name>
    <name type="common">Tanaka's snailfish</name>
    <dbReference type="NCBI Taxonomy" id="230148"/>
    <lineage>
        <taxon>Eukaryota</taxon>
        <taxon>Metazoa</taxon>
        <taxon>Chordata</taxon>
        <taxon>Craniata</taxon>
        <taxon>Vertebrata</taxon>
        <taxon>Euteleostomi</taxon>
        <taxon>Actinopterygii</taxon>
        <taxon>Neopterygii</taxon>
        <taxon>Teleostei</taxon>
        <taxon>Neoteleostei</taxon>
        <taxon>Acanthomorphata</taxon>
        <taxon>Eupercaria</taxon>
        <taxon>Perciformes</taxon>
        <taxon>Cottioidei</taxon>
        <taxon>Cottales</taxon>
        <taxon>Liparidae</taxon>
        <taxon>Liparis</taxon>
    </lineage>
</organism>
<sequence>MFLPPELPRASSRSAALEVFESAEVKAKARGGGACRQTDRSQRSGCQSHVTVGRGNAAGSVKTPRSAAQAVLRSTGGPEDCG</sequence>
<dbReference type="AlphaFoldDB" id="A0A4Z2E5I8"/>
<name>A0A4Z2E5I8_9TELE</name>
<evidence type="ECO:0000313" key="2">
    <source>
        <dbReference type="EMBL" id="TNN23913.1"/>
    </source>
</evidence>
<reference evidence="2 3" key="1">
    <citation type="submission" date="2019-03" db="EMBL/GenBank/DDBJ databases">
        <title>First draft genome of Liparis tanakae, snailfish: a comprehensive survey of snailfish specific genes.</title>
        <authorList>
            <person name="Kim W."/>
            <person name="Song I."/>
            <person name="Jeong J.-H."/>
            <person name="Kim D."/>
            <person name="Kim S."/>
            <person name="Ryu S."/>
            <person name="Song J.Y."/>
            <person name="Lee S.K."/>
        </authorList>
    </citation>
    <scope>NUCLEOTIDE SEQUENCE [LARGE SCALE GENOMIC DNA]</scope>
    <source>
        <tissue evidence="2">Muscle</tissue>
    </source>
</reference>
<keyword evidence="3" id="KW-1185">Reference proteome</keyword>
<accession>A0A4Z2E5I8</accession>